<feature type="compositionally biased region" description="Basic residues" evidence="1">
    <location>
        <begin position="20"/>
        <end position="29"/>
    </location>
</feature>
<protein>
    <submittedName>
        <fullName evidence="2">Uncharacterized protein</fullName>
    </submittedName>
</protein>
<name>A0ABR2FHU6_9ROSI</name>
<sequence length="195" mass="21909">MKNAVWTWLQRVPLVAAMRGHAKALKGSKGKGSPAPPAPTQHPLPPLPHTIHRTPHKDSLPLLKDRTKDIEDVVRVFVFKHRTVELEHCGRAHRGDPVGKFQAVCKTHTAIPFNNRIVAIGQSLAEILVQGRMESRGYEPWTGKGPQTTNGHVHMSLMSGTILIQKKILQRPHDLFFLCNLHNHCFLKSKHRLLA</sequence>
<reference evidence="2 3" key="1">
    <citation type="journal article" date="2024" name="G3 (Bethesda)">
        <title>Genome assembly of Hibiscus sabdariffa L. provides insights into metabolisms of medicinal natural products.</title>
        <authorList>
            <person name="Kim T."/>
        </authorList>
    </citation>
    <scope>NUCLEOTIDE SEQUENCE [LARGE SCALE GENOMIC DNA]</scope>
    <source>
        <strain evidence="2">TK-2024</strain>
        <tissue evidence="2">Old leaves</tissue>
    </source>
</reference>
<gene>
    <name evidence="2" type="ORF">V6N12_070778</name>
</gene>
<dbReference type="EMBL" id="JBBPBM010000006">
    <property type="protein sequence ID" value="KAK8580511.1"/>
    <property type="molecule type" value="Genomic_DNA"/>
</dbReference>
<comment type="caution">
    <text evidence="2">The sequence shown here is derived from an EMBL/GenBank/DDBJ whole genome shotgun (WGS) entry which is preliminary data.</text>
</comment>
<proteinExistence type="predicted"/>
<keyword evidence="3" id="KW-1185">Reference proteome</keyword>
<feature type="compositionally biased region" description="Pro residues" evidence="1">
    <location>
        <begin position="34"/>
        <end position="48"/>
    </location>
</feature>
<evidence type="ECO:0000313" key="3">
    <source>
        <dbReference type="Proteomes" id="UP001472677"/>
    </source>
</evidence>
<evidence type="ECO:0000256" key="1">
    <source>
        <dbReference type="SAM" id="MobiDB-lite"/>
    </source>
</evidence>
<accession>A0ABR2FHU6</accession>
<evidence type="ECO:0000313" key="2">
    <source>
        <dbReference type="EMBL" id="KAK8580511.1"/>
    </source>
</evidence>
<organism evidence="2 3">
    <name type="scientific">Hibiscus sabdariffa</name>
    <name type="common">roselle</name>
    <dbReference type="NCBI Taxonomy" id="183260"/>
    <lineage>
        <taxon>Eukaryota</taxon>
        <taxon>Viridiplantae</taxon>
        <taxon>Streptophyta</taxon>
        <taxon>Embryophyta</taxon>
        <taxon>Tracheophyta</taxon>
        <taxon>Spermatophyta</taxon>
        <taxon>Magnoliopsida</taxon>
        <taxon>eudicotyledons</taxon>
        <taxon>Gunneridae</taxon>
        <taxon>Pentapetalae</taxon>
        <taxon>rosids</taxon>
        <taxon>malvids</taxon>
        <taxon>Malvales</taxon>
        <taxon>Malvaceae</taxon>
        <taxon>Malvoideae</taxon>
        <taxon>Hibiscus</taxon>
    </lineage>
</organism>
<dbReference type="Proteomes" id="UP001472677">
    <property type="component" value="Unassembled WGS sequence"/>
</dbReference>
<feature type="region of interest" description="Disordered" evidence="1">
    <location>
        <begin position="20"/>
        <end position="59"/>
    </location>
</feature>